<dbReference type="EMBL" id="DROD01000580">
    <property type="protein sequence ID" value="HHJ53322.1"/>
    <property type="molecule type" value="Genomic_DNA"/>
</dbReference>
<comment type="subcellular location">
    <subcellularLocation>
        <location evidence="5">Cytoplasm</location>
    </subcellularLocation>
</comment>
<dbReference type="Pfam" id="PF03652">
    <property type="entry name" value="RuvX"/>
    <property type="match status" value="1"/>
</dbReference>
<evidence type="ECO:0000256" key="2">
    <source>
        <dbReference type="ARBA" id="ARBA00022517"/>
    </source>
</evidence>
<evidence type="ECO:0000256" key="4">
    <source>
        <dbReference type="ARBA" id="ARBA00022801"/>
    </source>
</evidence>
<dbReference type="InterPro" id="IPR037027">
    <property type="entry name" value="YqgF/RNaseH-like_dom_sf"/>
</dbReference>
<dbReference type="Gene3D" id="3.30.420.140">
    <property type="entry name" value="YqgF/RNase H-like domain"/>
    <property type="match status" value="1"/>
</dbReference>
<gene>
    <name evidence="7" type="primary">ruvX</name>
    <name evidence="7" type="ORF">ENJ89_09030</name>
</gene>
<dbReference type="PANTHER" id="PTHR33317:SF4">
    <property type="entry name" value="POLYNUCLEOTIDYL TRANSFERASE, RIBONUCLEASE H-LIKE SUPERFAMILY PROTEIN"/>
    <property type="match status" value="1"/>
</dbReference>
<dbReference type="InterPro" id="IPR005227">
    <property type="entry name" value="YqgF"/>
</dbReference>
<proteinExistence type="inferred from homology"/>
<name>A0A7V5UFD4_CALAY</name>
<dbReference type="GO" id="GO:0016788">
    <property type="term" value="F:hydrolase activity, acting on ester bonds"/>
    <property type="evidence" value="ECO:0007669"/>
    <property type="project" value="UniProtKB-UniRule"/>
</dbReference>
<keyword evidence="4 5" id="KW-0378">Hydrolase</keyword>
<dbReference type="GO" id="GO:0005829">
    <property type="term" value="C:cytosol"/>
    <property type="evidence" value="ECO:0007669"/>
    <property type="project" value="TreeGrafter"/>
</dbReference>
<reference evidence="7" key="1">
    <citation type="journal article" date="2020" name="mSystems">
        <title>Genome- and Community-Level Interaction Insights into Carbon Utilization and Element Cycling Functions of Hydrothermarchaeota in Hydrothermal Sediment.</title>
        <authorList>
            <person name="Zhou Z."/>
            <person name="Liu Y."/>
            <person name="Xu W."/>
            <person name="Pan J."/>
            <person name="Luo Z.H."/>
            <person name="Li M."/>
        </authorList>
    </citation>
    <scope>NUCLEOTIDE SEQUENCE [LARGE SCALE GENOMIC DNA]</scope>
    <source>
        <strain evidence="7">HyVt-527</strain>
    </source>
</reference>
<dbReference type="GO" id="GO:0004518">
    <property type="term" value="F:nuclease activity"/>
    <property type="evidence" value="ECO:0007669"/>
    <property type="project" value="UniProtKB-KW"/>
</dbReference>
<keyword evidence="3 5" id="KW-0540">Nuclease</keyword>
<accession>A0A7V5UFD4</accession>
<dbReference type="HAMAP" id="MF_00651">
    <property type="entry name" value="Nuclease_YqgF"/>
    <property type="match status" value="1"/>
</dbReference>
<dbReference type="SMART" id="SM00732">
    <property type="entry name" value="YqgFc"/>
    <property type="match status" value="1"/>
</dbReference>
<evidence type="ECO:0000256" key="1">
    <source>
        <dbReference type="ARBA" id="ARBA00022490"/>
    </source>
</evidence>
<sequence length="138" mass="15610">MSKIMAIDIGEKRIGVALSDGLHMFAHPFKTIAWKGIEALTGELNRIISDEDVTLLIIGIPYTMQGGHSQRTEQVLQLSEELKQRIDVPIKMADERLTTVMAEKALHRVGKKPSKHRQMIDQIAAVYILQNYLDMNKD</sequence>
<organism evidence="7">
    <name type="scientific">Caldithrix abyssi</name>
    <dbReference type="NCBI Taxonomy" id="187145"/>
    <lineage>
        <taxon>Bacteria</taxon>
        <taxon>Pseudomonadati</taxon>
        <taxon>Calditrichota</taxon>
        <taxon>Calditrichia</taxon>
        <taxon>Calditrichales</taxon>
        <taxon>Calditrichaceae</taxon>
        <taxon>Caldithrix</taxon>
    </lineage>
</organism>
<protein>
    <recommendedName>
        <fullName evidence="5">Putative pre-16S rRNA nuclease</fullName>
        <ecNumber evidence="5">3.1.-.-</ecNumber>
    </recommendedName>
</protein>
<dbReference type="GO" id="GO:0000967">
    <property type="term" value="P:rRNA 5'-end processing"/>
    <property type="evidence" value="ECO:0007669"/>
    <property type="project" value="UniProtKB-UniRule"/>
</dbReference>
<dbReference type="AlphaFoldDB" id="A0A7V5UFD4"/>
<feature type="domain" description="YqgF/RNase H-like" evidence="6">
    <location>
        <begin position="2"/>
        <end position="102"/>
    </location>
</feature>
<evidence type="ECO:0000259" key="6">
    <source>
        <dbReference type="SMART" id="SM00732"/>
    </source>
</evidence>
<dbReference type="PANTHER" id="PTHR33317">
    <property type="entry name" value="POLYNUCLEOTIDYL TRANSFERASE, RIBONUCLEASE H-LIKE SUPERFAMILY PROTEIN"/>
    <property type="match status" value="1"/>
</dbReference>
<dbReference type="InterPro" id="IPR012337">
    <property type="entry name" value="RNaseH-like_sf"/>
</dbReference>
<comment type="caution">
    <text evidence="7">The sequence shown here is derived from an EMBL/GenBank/DDBJ whole genome shotgun (WGS) entry which is preliminary data.</text>
</comment>
<comment type="similarity">
    <text evidence="5">Belongs to the YqgF HJR family.</text>
</comment>
<comment type="function">
    <text evidence="5">Could be a nuclease involved in processing of the 5'-end of pre-16S rRNA.</text>
</comment>
<keyword evidence="2 5" id="KW-0690">Ribosome biogenesis</keyword>
<dbReference type="NCBIfam" id="TIGR00250">
    <property type="entry name" value="RNAse_H_YqgF"/>
    <property type="match status" value="1"/>
</dbReference>
<evidence type="ECO:0000313" key="7">
    <source>
        <dbReference type="EMBL" id="HHJ53322.1"/>
    </source>
</evidence>
<dbReference type="SUPFAM" id="SSF53098">
    <property type="entry name" value="Ribonuclease H-like"/>
    <property type="match status" value="1"/>
</dbReference>
<dbReference type="EC" id="3.1.-.-" evidence="5"/>
<evidence type="ECO:0000256" key="3">
    <source>
        <dbReference type="ARBA" id="ARBA00022722"/>
    </source>
</evidence>
<dbReference type="CDD" id="cd16964">
    <property type="entry name" value="YqgF"/>
    <property type="match status" value="1"/>
</dbReference>
<evidence type="ECO:0000256" key="5">
    <source>
        <dbReference type="HAMAP-Rule" id="MF_00651"/>
    </source>
</evidence>
<dbReference type="Proteomes" id="UP000886124">
    <property type="component" value="Unassembled WGS sequence"/>
</dbReference>
<dbReference type="InterPro" id="IPR006641">
    <property type="entry name" value="YqgF/RNaseH-like_dom"/>
</dbReference>
<keyword evidence="1 5" id="KW-0963">Cytoplasm</keyword>